<evidence type="ECO:0000313" key="1">
    <source>
        <dbReference type="EMBL" id="MDN3611193.1"/>
    </source>
</evidence>
<proteinExistence type="predicted"/>
<dbReference type="RefSeq" id="WP_290312739.1">
    <property type="nucleotide sequence ID" value="NZ_JAUFQC010000017.1"/>
</dbReference>
<accession>A0ABT8BW41</accession>
<protein>
    <submittedName>
        <fullName evidence="1">CesT family type III secretion system chaperone</fullName>
    </submittedName>
</protein>
<dbReference type="Pfam" id="PF05932">
    <property type="entry name" value="CesT"/>
    <property type="match status" value="1"/>
</dbReference>
<dbReference type="Gene3D" id="3.30.1460.10">
    <property type="match status" value="1"/>
</dbReference>
<dbReference type="EMBL" id="JAUFQC010000017">
    <property type="protein sequence ID" value="MDN3611193.1"/>
    <property type="molecule type" value="Genomic_DNA"/>
</dbReference>
<name>A0ABT8BW41_9VIBR</name>
<comment type="caution">
    <text evidence="1">The sequence shown here is derived from an EMBL/GenBank/DDBJ whole genome shotgun (WGS) entry which is preliminary data.</text>
</comment>
<sequence>MNHELILKRLGDMLGLPIEFDDCEQCVLMIDEHLVVSLTPQDQDWLLRCMVTEVEPEFEQSTFKTAMQLNSTLSLTNSGHLFLKKTVEHYFMWQESLLKMVIPCIKA</sequence>
<organism evidence="1 2">
    <name type="scientific">Vibrio ostreicida</name>
    <dbReference type="NCBI Taxonomy" id="526588"/>
    <lineage>
        <taxon>Bacteria</taxon>
        <taxon>Pseudomonadati</taxon>
        <taxon>Pseudomonadota</taxon>
        <taxon>Gammaproteobacteria</taxon>
        <taxon>Vibrionales</taxon>
        <taxon>Vibrionaceae</taxon>
        <taxon>Vibrio</taxon>
    </lineage>
</organism>
<reference evidence="2" key="1">
    <citation type="journal article" date="2019" name="Int. J. Syst. Evol. Microbiol.">
        <title>The Global Catalogue of Microorganisms (GCM) 10K type strain sequencing project: providing services to taxonomists for standard genome sequencing and annotation.</title>
        <authorList>
            <consortium name="The Broad Institute Genomics Platform"/>
            <consortium name="The Broad Institute Genome Sequencing Center for Infectious Disease"/>
            <person name="Wu L."/>
            <person name="Ma J."/>
        </authorList>
    </citation>
    <scope>NUCLEOTIDE SEQUENCE [LARGE SCALE GENOMIC DNA]</scope>
    <source>
        <strain evidence="2">CECT 7398</strain>
    </source>
</reference>
<gene>
    <name evidence="1" type="ORF">QWZ16_16285</name>
</gene>
<dbReference type="SUPFAM" id="SSF69635">
    <property type="entry name" value="Type III secretory system chaperone-like"/>
    <property type="match status" value="1"/>
</dbReference>
<keyword evidence="2" id="KW-1185">Reference proteome</keyword>
<evidence type="ECO:0000313" key="2">
    <source>
        <dbReference type="Proteomes" id="UP001238540"/>
    </source>
</evidence>
<dbReference type="Proteomes" id="UP001238540">
    <property type="component" value="Unassembled WGS sequence"/>
</dbReference>
<dbReference type="InterPro" id="IPR010261">
    <property type="entry name" value="Tir_chaperone"/>
</dbReference>